<reference evidence="3" key="1">
    <citation type="journal article" date="2016" name="Genome Announc.">
        <title>Draft genome sequences of fungus Aspergillus calidoustus.</title>
        <authorList>
            <person name="Horn F."/>
            <person name="Linde J."/>
            <person name="Mattern D.J."/>
            <person name="Walther G."/>
            <person name="Guthke R."/>
            <person name="Scherlach K."/>
            <person name="Martin K."/>
            <person name="Brakhage A.A."/>
            <person name="Petzke L."/>
            <person name="Valiante V."/>
        </authorList>
    </citation>
    <scope>NUCLEOTIDE SEQUENCE [LARGE SCALE GENOMIC DNA]</scope>
    <source>
        <strain evidence="3">SF006504</strain>
    </source>
</reference>
<proteinExistence type="predicted"/>
<feature type="region of interest" description="Disordered" evidence="1">
    <location>
        <begin position="1"/>
        <end position="53"/>
    </location>
</feature>
<dbReference type="STRING" id="454130.A0A0U4YUB7"/>
<dbReference type="InterPro" id="IPR021858">
    <property type="entry name" value="Fun_TF"/>
</dbReference>
<evidence type="ECO:0000313" key="2">
    <source>
        <dbReference type="EMBL" id="CEL00485.1"/>
    </source>
</evidence>
<evidence type="ECO:0000256" key="1">
    <source>
        <dbReference type="SAM" id="MobiDB-lite"/>
    </source>
</evidence>
<gene>
    <name evidence="2" type="ORF">ASPCAL00085</name>
</gene>
<dbReference type="PANTHER" id="PTHR37540">
    <property type="entry name" value="TRANSCRIPTION FACTOR (ACR-2), PUTATIVE-RELATED-RELATED"/>
    <property type="match status" value="1"/>
</dbReference>
<dbReference type="Proteomes" id="UP000054771">
    <property type="component" value="Unassembled WGS sequence"/>
</dbReference>
<sequence length="632" mass="71003">MAPPPKPQSSSSNSARSSISSGTSLELPIGNSAPAPRRTVQGPGGGEFLFVDSQADTAENHALKKEKQAFALNKYFRRRREAAIERVKPSKPLPSSRRRIEHQSQLQNPATGDDEGTENRDWELEDFNDYSAITQYTSLTTYLSQGHTDPFASAAVELTNPRYSYFYHFRTHIIPACYPLDATRISTYWWRQAITQPALLQALMFLAAGHQASLQLTNNAHGRNSQETAFRALKDSWRSRGDSLKLLQDIIRDPGWAVAESTGLAIATLVTIEAVNANFAAVEAHAKGLRRVFDLFGGLDRADHMFLSKIYLSDVKAAALTNTRPSYPIFPKWRNAILQHAKLYQFETSAGQGQGQARGQPAHELKLTTPRHLGTLGTSFFKAPWYPGLASSMKTFLRVFLRLLVYYESAVLAPELVMDTDNDLYILFEHQLLDTRYTTAERVITTAEDEAEAEAEMSRSLGINPRNSPLNEPLRLTLLTFLTTRMWHLQPFPAMEYTTRYLKEGLCATLPDAEIDRNRDPETALTIDLNTDTNTVLHHLTTTAPDLLFWILFVGGMASQSYTSYPWFVEQLALSVRSLGLWEWEQAREVLGGFFWCDQAGLKRAEEVLWRDVLGKVAAIGWEGAEMISRCD</sequence>
<protein>
    <recommendedName>
        <fullName evidence="4">Tachykinin family protein</fullName>
    </recommendedName>
</protein>
<dbReference type="EMBL" id="CDMC01000001">
    <property type="protein sequence ID" value="CEL00485.1"/>
    <property type="molecule type" value="Genomic_DNA"/>
</dbReference>
<evidence type="ECO:0000313" key="3">
    <source>
        <dbReference type="Proteomes" id="UP000054771"/>
    </source>
</evidence>
<name>A0A0U4YUB7_ASPCI</name>
<dbReference type="Pfam" id="PF11951">
    <property type="entry name" value="Fungal_trans_2"/>
    <property type="match status" value="1"/>
</dbReference>
<organism evidence="2 3">
    <name type="scientific">Aspergillus calidoustus</name>
    <dbReference type="NCBI Taxonomy" id="454130"/>
    <lineage>
        <taxon>Eukaryota</taxon>
        <taxon>Fungi</taxon>
        <taxon>Dikarya</taxon>
        <taxon>Ascomycota</taxon>
        <taxon>Pezizomycotina</taxon>
        <taxon>Eurotiomycetes</taxon>
        <taxon>Eurotiomycetidae</taxon>
        <taxon>Eurotiales</taxon>
        <taxon>Aspergillaceae</taxon>
        <taxon>Aspergillus</taxon>
        <taxon>Aspergillus subgen. Nidulantes</taxon>
    </lineage>
</organism>
<feature type="region of interest" description="Disordered" evidence="1">
    <location>
        <begin position="83"/>
        <end position="119"/>
    </location>
</feature>
<dbReference type="AlphaFoldDB" id="A0A0U4YUB7"/>
<feature type="compositionally biased region" description="Low complexity" evidence="1">
    <location>
        <begin position="9"/>
        <end position="24"/>
    </location>
</feature>
<dbReference type="PANTHER" id="PTHR37540:SF5">
    <property type="entry name" value="TRANSCRIPTION FACTOR DOMAIN-CONTAINING PROTEIN"/>
    <property type="match status" value="1"/>
</dbReference>
<accession>A0A0U4YUB7</accession>
<evidence type="ECO:0008006" key="4">
    <source>
        <dbReference type="Google" id="ProtNLM"/>
    </source>
</evidence>
<keyword evidence="3" id="KW-1185">Reference proteome</keyword>
<dbReference type="OrthoDB" id="10360195at2759"/>